<sequence>MKKTFGARLALAAVTIATVTAALTGCSAGGSGDSSSSSSASSKPSAAAKASTDQSKADACAVVKSGLEKLQSMQSEASAAMSDPQKALALFDQMNDTMTSIKDKVGNPEVKAPVDKAAAAIDDYATFLHDAVQNPASVDASSVGAKATAITESFTEVGKVCA</sequence>
<dbReference type="PROSITE" id="PS51257">
    <property type="entry name" value="PROKAR_LIPOPROTEIN"/>
    <property type="match status" value="1"/>
</dbReference>
<comment type="caution">
    <text evidence="3">The sequence shown here is derived from an EMBL/GenBank/DDBJ whole genome shotgun (WGS) entry which is preliminary data.</text>
</comment>
<dbReference type="Proteomes" id="UP000538196">
    <property type="component" value="Unassembled WGS sequence"/>
</dbReference>
<protein>
    <submittedName>
        <fullName evidence="3">Uncharacterized protein</fullName>
    </submittedName>
</protein>
<accession>A0A7W4UZH8</accession>
<gene>
    <name evidence="3" type="ORF">FHX33_003598</name>
</gene>
<reference evidence="3 4" key="1">
    <citation type="submission" date="2020-08" db="EMBL/GenBank/DDBJ databases">
        <title>Sequencing the genomes of 1000 actinobacteria strains.</title>
        <authorList>
            <person name="Klenk H.-P."/>
        </authorList>
    </citation>
    <scope>NUCLEOTIDE SEQUENCE [LARGE SCALE GENOMIC DNA]</scope>
    <source>
        <strain evidence="3 4">DSM 20146</strain>
    </source>
</reference>
<evidence type="ECO:0000256" key="1">
    <source>
        <dbReference type="SAM" id="MobiDB-lite"/>
    </source>
</evidence>
<keyword evidence="4" id="KW-1185">Reference proteome</keyword>
<name>A0A7W4UZH8_LEIAQ</name>
<dbReference type="RefSeq" id="WP_039921536.1">
    <property type="nucleotide sequence ID" value="NZ_JACHVP010000004.1"/>
</dbReference>
<feature type="signal peptide" evidence="2">
    <location>
        <begin position="1"/>
        <end position="21"/>
    </location>
</feature>
<keyword evidence="2" id="KW-0732">Signal</keyword>
<feature type="chain" id="PRO_5039679253" evidence="2">
    <location>
        <begin position="22"/>
        <end position="162"/>
    </location>
</feature>
<evidence type="ECO:0000313" key="4">
    <source>
        <dbReference type="Proteomes" id="UP000538196"/>
    </source>
</evidence>
<feature type="region of interest" description="Disordered" evidence="1">
    <location>
        <begin position="29"/>
        <end position="56"/>
    </location>
</feature>
<dbReference type="EMBL" id="JACHVP010000004">
    <property type="protein sequence ID" value="MBB2968822.1"/>
    <property type="molecule type" value="Genomic_DNA"/>
</dbReference>
<proteinExistence type="predicted"/>
<organism evidence="3 4">
    <name type="scientific">Leifsonia aquatica</name>
    <name type="common">Corynebacterium aquaticum</name>
    <dbReference type="NCBI Taxonomy" id="144185"/>
    <lineage>
        <taxon>Bacteria</taxon>
        <taxon>Bacillati</taxon>
        <taxon>Actinomycetota</taxon>
        <taxon>Actinomycetes</taxon>
        <taxon>Micrococcales</taxon>
        <taxon>Microbacteriaceae</taxon>
        <taxon>Leifsonia</taxon>
    </lineage>
</organism>
<evidence type="ECO:0000313" key="3">
    <source>
        <dbReference type="EMBL" id="MBB2968822.1"/>
    </source>
</evidence>
<evidence type="ECO:0000256" key="2">
    <source>
        <dbReference type="SAM" id="SignalP"/>
    </source>
</evidence>
<dbReference type="AlphaFoldDB" id="A0A7W4UZH8"/>
<feature type="compositionally biased region" description="Low complexity" evidence="1">
    <location>
        <begin position="33"/>
        <end position="51"/>
    </location>
</feature>